<evidence type="ECO:0000256" key="1">
    <source>
        <dbReference type="ARBA" id="ARBA00008985"/>
    </source>
</evidence>
<comment type="similarity">
    <text evidence="1">Belongs to the NTAQ1 family.</text>
</comment>
<dbReference type="InterPro" id="IPR039733">
    <property type="entry name" value="NTAQ1"/>
</dbReference>
<evidence type="ECO:0000256" key="2">
    <source>
        <dbReference type="ARBA" id="ARBA00011245"/>
    </source>
</evidence>
<dbReference type="PANTHER" id="PTHR13035">
    <property type="entry name" value="PROTEIN N-TERMINAL GLUTAMINE AMIDOHYDROLASE"/>
    <property type="match status" value="1"/>
</dbReference>
<dbReference type="EC" id="3.5.1.122" evidence="3"/>
<reference evidence="10" key="1">
    <citation type="submission" date="2017-08" db="EMBL/GenBank/DDBJ databases">
        <authorList>
            <person name="Imhoff J.F."/>
            <person name="Rahn T."/>
            <person name="Kuenzel S."/>
            <person name="Neulinger S.C."/>
        </authorList>
    </citation>
    <scope>NUCLEOTIDE SEQUENCE</scope>
    <source>
        <strain evidence="10">DSM 11080</strain>
    </source>
</reference>
<feature type="region of interest" description="Disordered" evidence="8">
    <location>
        <begin position="1"/>
        <end position="25"/>
    </location>
</feature>
<dbReference type="AlphaFoldDB" id="A0AAJ0XCE2"/>
<dbReference type="GO" id="GO:0005829">
    <property type="term" value="C:cytosol"/>
    <property type="evidence" value="ECO:0007669"/>
    <property type="project" value="TreeGrafter"/>
</dbReference>
<keyword evidence="11" id="KW-1185">Reference proteome</keyword>
<evidence type="ECO:0000256" key="7">
    <source>
        <dbReference type="ARBA" id="ARBA00048768"/>
    </source>
</evidence>
<evidence type="ECO:0000256" key="6">
    <source>
        <dbReference type="ARBA" id="ARBA00029677"/>
    </source>
</evidence>
<proteinExistence type="inferred from homology"/>
<evidence type="ECO:0000259" key="9">
    <source>
        <dbReference type="Pfam" id="PF09764"/>
    </source>
</evidence>
<dbReference type="EMBL" id="NRSJ01000051">
    <property type="protein sequence ID" value="MBK1706792.1"/>
    <property type="molecule type" value="Genomic_DNA"/>
</dbReference>
<evidence type="ECO:0000256" key="3">
    <source>
        <dbReference type="ARBA" id="ARBA00012718"/>
    </source>
</evidence>
<dbReference type="Pfam" id="PF09764">
    <property type="entry name" value="Nt_Gln_amidase"/>
    <property type="match status" value="1"/>
</dbReference>
<comment type="catalytic activity">
    <reaction evidence="7">
        <text>N-terminal L-glutaminyl-[protein] + H2O = N-terminal L-glutamyl-[protein] + NH4(+)</text>
        <dbReference type="Rhea" id="RHEA:50680"/>
        <dbReference type="Rhea" id="RHEA-COMP:12668"/>
        <dbReference type="Rhea" id="RHEA-COMP:12777"/>
        <dbReference type="ChEBI" id="CHEBI:15377"/>
        <dbReference type="ChEBI" id="CHEBI:28938"/>
        <dbReference type="ChEBI" id="CHEBI:64721"/>
        <dbReference type="ChEBI" id="CHEBI:64722"/>
        <dbReference type="EC" id="3.5.1.122"/>
    </reaction>
</comment>
<dbReference type="InterPro" id="IPR037132">
    <property type="entry name" value="N_Gln_amidohydro_ab_roll_sf"/>
</dbReference>
<dbReference type="GO" id="GO:0070773">
    <property type="term" value="F:protein-N-terminal glutamine amidohydrolase activity"/>
    <property type="evidence" value="ECO:0007669"/>
    <property type="project" value="UniProtKB-EC"/>
</dbReference>
<dbReference type="GO" id="GO:0008418">
    <property type="term" value="F:protein-N-terminal asparagine amidohydrolase activity"/>
    <property type="evidence" value="ECO:0007669"/>
    <property type="project" value="InterPro"/>
</dbReference>
<accession>A0AAJ0XCE2</accession>
<protein>
    <recommendedName>
        <fullName evidence="4">Protein N-terminal glutamine amidohydrolase</fullName>
        <ecNumber evidence="3">3.5.1.122</ecNumber>
    </recommendedName>
    <alternativeName>
        <fullName evidence="6">Protein NH2-terminal glutamine deamidase</fullName>
    </alternativeName>
</protein>
<gene>
    <name evidence="10" type="ORF">CKO40_20180</name>
</gene>
<name>A0AAJ0XCE2_9GAMM</name>
<evidence type="ECO:0000256" key="5">
    <source>
        <dbReference type="ARBA" id="ARBA00022801"/>
    </source>
</evidence>
<feature type="domain" description="Protein N-terminal glutamine amidohydrolase alpha beta roll" evidence="9">
    <location>
        <begin position="35"/>
        <end position="196"/>
    </location>
</feature>
<evidence type="ECO:0000256" key="4">
    <source>
        <dbReference type="ARBA" id="ARBA00021247"/>
    </source>
</evidence>
<keyword evidence="5" id="KW-0378">Hydrolase</keyword>
<dbReference type="InterPro" id="IPR023128">
    <property type="entry name" value="Prot_N_Gln_amidohydro_ab_roll"/>
</dbReference>
<evidence type="ECO:0000313" key="10">
    <source>
        <dbReference type="EMBL" id="MBK1706792.1"/>
    </source>
</evidence>
<dbReference type="Gene3D" id="3.10.620.10">
    <property type="entry name" value="Protein N-terminal glutamine amidohydrolase, alpha beta roll"/>
    <property type="match status" value="1"/>
</dbReference>
<evidence type="ECO:0000256" key="8">
    <source>
        <dbReference type="SAM" id="MobiDB-lite"/>
    </source>
</evidence>
<comment type="subunit">
    <text evidence="2">Monomer.</text>
</comment>
<evidence type="ECO:0000313" key="11">
    <source>
        <dbReference type="Proteomes" id="UP001296776"/>
    </source>
</evidence>
<sequence length="201" mass="22338">MARPAAALHQCDRGRHAQHRMSPNRDPGPVLARRYHPFYCEENIWWLCAEPALGAELAQVIFVASIGGACPVAEQRAGGPDGVAWWDYHCIGLDTDSRIWDLDSRLPVPVPAKDWLTRSFPAAAELPEALQPRFRLVPAASYRAEFASDRRHMCTSDGGWLHAPPPWPCIGEGWNLDRYRDVRDPAGPGRLLELEGLAASI</sequence>
<organism evidence="10 11">
    <name type="scientific">Halochromatium glycolicum</name>
    <dbReference type="NCBI Taxonomy" id="85075"/>
    <lineage>
        <taxon>Bacteria</taxon>
        <taxon>Pseudomonadati</taxon>
        <taxon>Pseudomonadota</taxon>
        <taxon>Gammaproteobacteria</taxon>
        <taxon>Chromatiales</taxon>
        <taxon>Chromatiaceae</taxon>
        <taxon>Halochromatium</taxon>
    </lineage>
</organism>
<comment type="caution">
    <text evidence="10">The sequence shown here is derived from an EMBL/GenBank/DDBJ whole genome shotgun (WGS) entry which is preliminary data.</text>
</comment>
<dbReference type="Proteomes" id="UP001296776">
    <property type="component" value="Unassembled WGS sequence"/>
</dbReference>
<reference evidence="10" key="2">
    <citation type="journal article" date="2020" name="Microorganisms">
        <title>Osmotic Adaptation and Compatible Solute Biosynthesis of Phototrophic Bacteria as Revealed from Genome Analyses.</title>
        <authorList>
            <person name="Imhoff J.F."/>
            <person name="Rahn T."/>
            <person name="Kunzel S."/>
            <person name="Keller A."/>
            <person name="Neulinger S.C."/>
        </authorList>
    </citation>
    <scope>NUCLEOTIDE SEQUENCE</scope>
    <source>
        <strain evidence="10">DSM 11080</strain>
    </source>
</reference>
<dbReference type="PANTHER" id="PTHR13035:SF0">
    <property type="entry name" value="PROTEIN N-TERMINAL GLUTAMINE AMIDOHYDROLASE"/>
    <property type="match status" value="1"/>
</dbReference>